<organism evidence="2 3">
    <name type="scientific">Gemelliphila palaticanis</name>
    <dbReference type="NCBI Taxonomy" id="81950"/>
    <lineage>
        <taxon>Bacteria</taxon>
        <taxon>Bacillati</taxon>
        <taxon>Bacillota</taxon>
        <taxon>Bacilli</taxon>
        <taxon>Bacillales</taxon>
        <taxon>Gemellaceae</taxon>
        <taxon>Gemelliphila</taxon>
    </lineage>
</organism>
<feature type="domain" description="Calcineurin-like phosphoesterase" evidence="1">
    <location>
        <begin position="28"/>
        <end position="202"/>
    </location>
</feature>
<dbReference type="InterPro" id="IPR029052">
    <property type="entry name" value="Metallo-depent_PP-like"/>
</dbReference>
<dbReference type="Proteomes" id="UP000531840">
    <property type="component" value="Unassembled WGS sequence"/>
</dbReference>
<dbReference type="Gene3D" id="3.60.21.10">
    <property type="match status" value="1"/>
</dbReference>
<accession>A0ABX2T3Y2</accession>
<protein>
    <submittedName>
        <fullName evidence="2">Metallophosphoesterase</fullName>
    </submittedName>
</protein>
<dbReference type="EMBL" id="JACBYF010000011">
    <property type="protein sequence ID" value="NYS47711.1"/>
    <property type="molecule type" value="Genomic_DNA"/>
</dbReference>
<evidence type="ECO:0000259" key="1">
    <source>
        <dbReference type="Pfam" id="PF00149"/>
    </source>
</evidence>
<comment type="caution">
    <text evidence="2">The sequence shown here is derived from an EMBL/GenBank/DDBJ whole genome shotgun (WGS) entry which is preliminary data.</text>
</comment>
<dbReference type="Pfam" id="PF00149">
    <property type="entry name" value="Metallophos"/>
    <property type="match status" value="1"/>
</dbReference>
<dbReference type="SUPFAM" id="SSF56300">
    <property type="entry name" value="Metallo-dependent phosphatases"/>
    <property type="match status" value="1"/>
</dbReference>
<keyword evidence="3" id="KW-1185">Reference proteome</keyword>
<evidence type="ECO:0000313" key="3">
    <source>
        <dbReference type="Proteomes" id="UP000531840"/>
    </source>
</evidence>
<name>A0ABX2T3Y2_9BACL</name>
<proteinExistence type="predicted"/>
<sequence length="302" mass="34625">MKGRNCSIDYILNKNWASNINEHNNSTIYIVGGLYGNFEALKTIKDFALNEDEYPLIIFNGDIHWFDIYEDDFLKVENLIKNDIKLLGNVEYELINPNNNLGCGCNYPEDVDDGVVERSNDIHSAMKDNLKNSSVLNDIRTREKTYVLEYFGKKIAITHGDEKSLSGWNCSIDSLKDKNREQNLNIWLEENKVDFLVTTHTCLPVVKKLNKKYVLNNGSSGMANIKGTTYGIFIRISNKPCSQAIISIKEGNIYLELVKVDFNVENFINWFDNIWDAKSPASISYRNRILNGTNLEKEEIII</sequence>
<evidence type="ECO:0000313" key="2">
    <source>
        <dbReference type="EMBL" id="NYS47711.1"/>
    </source>
</evidence>
<dbReference type="RefSeq" id="WP_179941498.1">
    <property type="nucleotide sequence ID" value="NZ_JACBYF010000011.1"/>
</dbReference>
<reference evidence="2 3" key="1">
    <citation type="submission" date="2020-07" db="EMBL/GenBank/DDBJ databases">
        <title>MOT database genomes.</title>
        <authorList>
            <person name="Joseph S."/>
            <person name="Aduse-Opoku J."/>
            <person name="Hashim A."/>
            <person name="Wade W."/>
            <person name="Curtis M."/>
        </authorList>
    </citation>
    <scope>NUCLEOTIDE SEQUENCE [LARGE SCALE GENOMIC DNA]</scope>
    <source>
        <strain evidence="2 3">CIP 106318</strain>
    </source>
</reference>
<dbReference type="InterPro" id="IPR004843">
    <property type="entry name" value="Calcineurin-like_PHP"/>
</dbReference>
<gene>
    <name evidence="2" type="ORF">HZY85_05830</name>
</gene>